<evidence type="ECO:0000256" key="3">
    <source>
        <dbReference type="HAMAP-Rule" id="MF_00789"/>
    </source>
</evidence>
<dbReference type="NCBIfam" id="NF002967">
    <property type="entry name" value="PRK03641.1"/>
    <property type="match status" value="1"/>
</dbReference>
<dbReference type="HAMAP" id="MF_00789">
    <property type="entry name" value="UPF0319"/>
    <property type="match status" value="1"/>
</dbReference>
<proteinExistence type="inferred from homology"/>
<dbReference type="PANTHER" id="PTHR38108:SF1">
    <property type="entry name" value="UPF0319 PROTEIN YCCT"/>
    <property type="match status" value="1"/>
</dbReference>
<gene>
    <name evidence="4" type="ORF">CYR55_00565</name>
</gene>
<accession>A0A2N5EFR5</accession>
<evidence type="ECO:0000256" key="1">
    <source>
        <dbReference type="ARBA" id="ARBA00008490"/>
    </source>
</evidence>
<keyword evidence="5" id="KW-1185">Reference proteome</keyword>
<keyword evidence="2 3" id="KW-0732">Signal</keyword>
<organism evidence="4 5">
    <name type="scientific">Chimaeribacter californicus</name>
    <dbReference type="NCBI Taxonomy" id="2060067"/>
    <lineage>
        <taxon>Bacteria</taxon>
        <taxon>Pseudomonadati</taxon>
        <taxon>Pseudomonadota</taxon>
        <taxon>Gammaproteobacteria</taxon>
        <taxon>Enterobacterales</taxon>
        <taxon>Yersiniaceae</taxon>
        <taxon>Chimaeribacter</taxon>
    </lineage>
</organism>
<dbReference type="Pfam" id="PF09829">
    <property type="entry name" value="DUF2057"/>
    <property type="match status" value="1"/>
</dbReference>
<feature type="signal peptide" evidence="3">
    <location>
        <begin position="1"/>
        <end position="21"/>
    </location>
</feature>
<evidence type="ECO:0000313" key="4">
    <source>
        <dbReference type="EMBL" id="PLR41370.1"/>
    </source>
</evidence>
<name>A0A2N5EFR5_9GAMM</name>
<dbReference type="OrthoDB" id="6428208at2"/>
<feature type="chain" id="PRO_5015015546" description="UPF0319 protein CYR55_00565" evidence="3">
    <location>
        <begin position="22"/>
        <end position="225"/>
    </location>
</feature>
<dbReference type="InterPro" id="IPR018635">
    <property type="entry name" value="UPF0319"/>
</dbReference>
<reference evidence="4 5" key="1">
    <citation type="submission" date="2017-12" db="EMBL/GenBank/DDBJ databases">
        <title>Characterization of six clinical isolates of Enterochimera gen. nov., a novel genus of the Yersiniaciae family and the three species Enterochimera arupensis sp. nov., Enterochimera coloradensis sp. nov, and Enterochimera californica sp. nov.</title>
        <authorList>
            <person name="Rossi A."/>
            <person name="Fisher M."/>
        </authorList>
    </citation>
    <scope>NUCLEOTIDE SEQUENCE [LARGE SCALE GENOMIC DNA]</scope>
    <source>
        <strain evidence="5">2015-Iso6</strain>
    </source>
</reference>
<comment type="caution">
    <text evidence="4">The sequence shown here is derived from an EMBL/GenBank/DDBJ whole genome shotgun (WGS) entry which is preliminary data.</text>
</comment>
<evidence type="ECO:0000256" key="2">
    <source>
        <dbReference type="ARBA" id="ARBA00022729"/>
    </source>
</evidence>
<comment type="similarity">
    <text evidence="1 3">Belongs to the UPF0319 family.</text>
</comment>
<sequence length="225" mass="24185" precursor="true">MKRGWVITGLLALSVCLPASAATLTLLPEVDVLVVDGKKTAGSPLKDAARLELAQGHHQVLFRVSKVLRAGARDQYLYHSSPQIAAFDVPADGSLRLALPRLENDGDGKRFDAGPDYQIVDENKQALPVRRDTLQIPGLSLGADLEKAMAEYNVANQPASVTALLPVAAVAASPALPGSSGPVNHASVTVQGENVAEQMLQYWFQQADAQTRQRFLSWAEKHSTR</sequence>
<evidence type="ECO:0000313" key="5">
    <source>
        <dbReference type="Proteomes" id="UP000234240"/>
    </source>
</evidence>
<protein>
    <recommendedName>
        <fullName evidence="3">UPF0319 protein CYR55_00565</fullName>
    </recommendedName>
</protein>
<dbReference type="PANTHER" id="PTHR38108">
    <property type="entry name" value="UPF0319 PROTEIN YCCT"/>
    <property type="match status" value="1"/>
</dbReference>
<dbReference type="AlphaFoldDB" id="A0A2N5EFR5"/>
<dbReference type="Proteomes" id="UP000234240">
    <property type="component" value="Unassembled WGS sequence"/>
</dbReference>
<dbReference type="EMBL" id="PJZF01000001">
    <property type="protein sequence ID" value="PLR41370.1"/>
    <property type="molecule type" value="Genomic_DNA"/>
</dbReference>
<dbReference type="RefSeq" id="WP_101814234.1">
    <property type="nucleotide sequence ID" value="NZ_PJZF01000001.1"/>
</dbReference>